<gene>
    <name evidence="2" type="ORF">OSB1V03_LOCUS22620</name>
</gene>
<keyword evidence="1" id="KW-1133">Transmembrane helix</keyword>
<proteinExistence type="predicted"/>
<protein>
    <submittedName>
        <fullName evidence="2">Uncharacterized protein</fullName>
    </submittedName>
</protein>
<dbReference type="Proteomes" id="UP000759131">
    <property type="component" value="Unassembled WGS sequence"/>
</dbReference>
<feature type="transmembrane region" description="Helical" evidence="1">
    <location>
        <begin position="89"/>
        <end position="112"/>
    </location>
</feature>
<keyword evidence="1" id="KW-0472">Membrane</keyword>
<dbReference type="EMBL" id="CAJPIZ010049709">
    <property type="protein sequence ID" value="CAG2122674.1"/>
    <property type="molecule type" value="Genomic_DNA"/>
</dbReference>
<feature type="transmembrane region" description="Helical" evidence="1">
    <location>
        <begin position="38"/>
        <end position="55"/>
    </location>
</feature>
<evidence type="ECO:0000313" key="2">
    <source>
        <dbReference type="EMBL" id="CAD7649924.1"/>
    </source>
</evidence>
<sequence length="119" mass="13836">LLALLYASTIPTIPLLMDWINLKMPVLYFYTAPTADPYLIPALMLTIACPVLWHQYSVIDTNLNKRYIFSYALKAMAILSSIICQMNYWNISLIICVSVFVVSGQHLMDWYFNRHLKRD</sequence>
<reference evidence="2" key="1">
    <citation type="submission" date="2020-11" db="EMBL/GenBank/DDBJ databases">
        <authorList>
            <person name="Tran Van P."/>
        </authorList>
    </citation>
    <scope>NUCLEOTIDE SEQUENCE</scope>
</reference>
<name>A0A7R9LXT8_9ACAR</name>
<organism evidence="2">
    <name type="scientific">Medioppia subpectinata</name>
    <dbReference type="NCBI Taxonomy" id="1979941"/>
    <lineage>
        <taxon>Eukaryota</taxon>
        <taxon>Metazoa</taxon>
        <taxon>Ecdysozoa</taxon>
        <taxon>Arthropoda</taxon>
        <taxon>Chelicerata</taxon>
        <taxon>Arachnida</taxon>
        <taxon>Acari</taxon>
        <taxon>Acariformes</taxon>
        <taxon>Sarcoptiformes</taxon>
        <taxon>Oribatida</taxon>
        <taxon>Brachypylina</taxon>
        <taxon>Oppioidea</taxon>
        <taxon>Oppiidae</taxon>
        <taxon>Medioppia</taxon>
    </lineage>
</organism>
<evidence type="ECO:0000256" key="1">
    <source>
        <dbReference type="SAM" id="Phobius"/>
    </source>
</evidence>
<dbReference type="EMBL" id="OC904284">
    <property type="protein sequence ID" value="CAD7649924.1"/>
    <property type="molecule type" value="Genomic_DNA"/>
</dbReference>
<keyword evidence="1" id="KW-0812">Transmembrane</keyword>
<keyword evidence="3" id="KW-1185">Reference proteome</keyword>
<feature type="non-terminal residue" evidence="2">
    <location>
        <position position="1"/>
    </location>
</feature>
<dbReference type="AlphaFoldDB" id="A0A7R9LXT8"/>
<accession>A0A7R9LXT8</accession>
<evidence type="ECO:0000313" key="3">
    <source>
        <dbReference type="Proteomes" id="UP000759131"/>
    </source>
</evidence>